<comment type="cofactor">
    <cofactor evidence="1">
        <name>Mg(2+)</name>
        <dbReference type="ChEBI" id="CHEBI:18420"/>
    </cofactor>
</comment>
<dbReference type="Pfam" id="PF00348">
    <property type="entry name" value="polyprenyl_synt"/>
    <property type="match status" value="1"/>
</dbReference>
<comment type="similarity">
    <text evidence="2">Belongs to the FPP/GGPP synthase family.</text>
</comment>
<dbReference type="EMBL" id="CAUOFW020001577">
    <property type="protein sequence ID" value="CAK9146442.1"/>
    <property type="molecule type" value="Genomic_DNA"/>
</dbReference>
<evidence type="ECO:0000256" key="2">
    <source>
        <dbReference type="ARBA" id="ARBA00006706"/>
    </source>
</evidence>
<keyword evidence="6" id="KW-1185">Reference proteome</keyword>
<accession>A0ABC8RWP9</accession>
<proteinExistence type="inferred from homology"/>
<dbReference type="PANTHER" id="PTHR43281:SF28">
    <property type="entry name" value="GERANYLGERANYL PYROPHOSPHATE SYNTHASE, CHLOROPLASTIC-LIKE"/>
    <property type="match status" value="1"/>
</dbReference>
<evidence type="ECO:0000256" key="3">
    <source>
        <dbReference type="ARBA" id="ARBA00022723"/>
    </source>
</evidence>
<dbReference type="SUPFAM" id="SSF48576">
    <property type="entry name" value="Terpenoid synthases"/>
    <property type="match status" value="1"/>
</dbReference>
<dbReference type="InterPro" id="IPR000092">
    <property type="entry name" value="Polyprenyl_synt"/>
</dbReference>
<dbReference type="AlphaFoldDB" id="A0ABC8RWP9"/>
<evidence type="ECO:0000256" key="1">
    <source>
        <dbReference type="ARBA" id="ARBA00001946"/>
    </source>
</evidence>
<reference evidence="5 6" key="1">
    <citation type="submission" date="2024-02" db="EMBL/GenBank/DDBJ databases">
        <authorList>
            <person name="Vignale AGUSTIN F."/>
            <person name="Sosa J E."/>
            <person name="Modenutti C."/>
        </authorList>
    </citation>
    <scope>NUCLEOTIDE SEQUENCE [LARGE SCALE GENOMIC DNA]</scope>
</reference>
<comment type="caution">
    <text evidence="5">The sequence shown here is derived from an EMBL/GenBank/DDBJ whole genome shotgun (WGS) entry which is preliminary data.</text>
</comment>
<sequence>MRGHKIESLPPPPTTPAADSLLAFSFEFIATTSTGVSLERILAAVGELAKSIGTEGLVAGQVVDIASTRVPTVRMEELEFIHLHKTVAFLEAAVVLGVILGGGDAAEVEKLRKFARCVGLLFQVQRAATPNMWVTPLEQETTPSQWVSRATLGVVWVTPMRRALRCHGDGTSCQGAWGTVAGHWRAAGCLDIRPRVEY</sequence>
<dbReference type="PANTHER" id="PTHR43281">
    <property type="entry name" value="FARNESYL DIPHOSPHATE SYNTHASE"/>
    <property type="match status" value="1"/>
</dbReference>
<dbReference type="Proteomes" id="UP001642360">
    <property type="component" value="Unassembled WGS sequence"/>
</dbReference>
<keyword evidence="3" id="KW-0479">Metal-binding</keyword>
<dbReference type="GO" id="GO:0046872">
    <property type="term" value="F:metal ion binding"/>
    <property type="evidence" value="ECO:0007669"/>
    <property type="project" value="UniProtKB-KW"/>
</dbReference>
<name>A0ABC8RWP9_9AQUA</name>
<organism evidence="5 6">
    <name type="scientific">Ilex paraguariensis</name>
    <name type="common">yerba mate</name>
    <dbReference type="NCBI Taxonomy" id="185542"/>
    <lineage>
        <taxon>Eukaryota</taxon>
        <taxon>Viridiplantae</taxon>
        <taxon>Streptophyta</taxon>
        <taxon>Embryophyta</taxon>
        <taxon>Tracheophyta</taxon>
        <taxon>Spermatophyta</taxon>
        <taxon>Magnoliopsida</taxon>
        <taxon>eudicotyledons</taxon>
        <taxon>Gunneridae</taxon>
        <taxon>Pentapetalae</taxon>
        <taxon>asterids</taxon>
        <taxon>campanulids</taxon>
        <taxon>Aquifoliales</taxon>
        <taxon>Aquifoliaceae</taxon>
        <taxon>Ilex</taxon>
    </lineage>
</organism>
<evidence type="ECO:0000313" key="5">
    <source>
        <dbReference type="EMBL" id="CAK9146442.1"/>
    </source>
</evidence>
<protein>
    <submittedName>
        <fullName evidence="5">Uncharacterized protein</fullName>
    </submittedName>
</protein>
<evidence type="ECO:0000256" key="4">
    <source>
        <dbReference type="ARBA" id="ARBA00022842"/>
    </source>
</evidence>
<dbReference type="InterPro" id="IPR008949">
    <property type="entry name" value="Isoprenoid_synthase_dom_sf"/>
</dbReference>
<dbReference type="Gene3D" id="1.10.600.10">
    <property type="entry name" value="Farnesyl Diphosphate Synthase"/>
    <property type="match status" value="1"/>
</dbReference>
<gene>
    <name evidence="5" type="ORF">ILEXP_LOCUS14285</name>
</gene>
<evidence type="ECO:0000313" key="6">
    <source>
        <dbReference type="Proteomes" id="UP001642360"/>
    </source>
</evidence>
<keyword evidence="4" id="KW-0460">Magnesium</keyword>